<name>A0A840CY40_9BACE</name>
<dbReference type="GO" id="GO:0005840">
    <property type="term" value="C:ribosome"/>
    <property type="evidence" value="ECO:0007669"/>
    <property type="project" value="UniProtKB-KW"/>
</dbReference>
<protein>
    <submittedName>
        <fullName evidence="2">Ribosomal protein S18 acetylase RimI-like enzyme</fullName>
    </submittedName>
</protein>
<dbReference type="Gene3D" id="3.40.630.30">
    <property type="match status" value="1"/>
</dbReference>
<proteinExistence type="predicted"/>
<gene>
    <name evidence="2" type="ORF">GGR06_001281</name>
</gene>
<dbReference type="CDD" id="cd04301">
    <property type="entry name" value="NAT_SF"/>
    <property type="match status" value="1"/>
</dbReference>
<dbReference type="PROSITE" id="PS51186">
    <property type="entry name" value="GNAT"/>
    <property type="match status" value="1"/>
</dbReference>
<dbReference type="RefSeq" id="WP_044161779.1">
    <property type="nucleotide sequence ID" value="NZ_JACIER010000004.1"/>
</dbReference>
<dbReference type="InterPro" id="IPR000182">
    <property type="entry name" value="GNAT_dom"/>
</dbReference>
<dbReference type="EMBL" id="JACIER010000004">
    <property type="protein sequence ID" value="MBB4043499.1"/>
    <property type="molecule type" value="Genomic_DNA"/>
</dbReference>
<evidence type="ECO:0000313" key="2">
    <source>
        <dbReference type="EMBL" id="MBB4043499.1"/>
    </source>
</evidence>
<dbReference type="Pfam" id="PF00583">
    <property type="entry name" value="Acetyltransf_1"/>
    <property type="match status" value="1"/>
</dbReference>
<organism evidence="2 3">
    <name type="scientific">Bacteroides reticulotermitis</name>
    <dbReference type="NCBI Taxonomy" id="1133319"/>
    <lineage>
        <taxon>Bacteria</taxon>
        <taxon>Pseudomonadati</taxon>
        <taxon>Bacteroidota</taxon>
        <taxon>Bacteroidia</taxon>
        <taxon>Bacteroidales</taxon>
        <taxon>Bacteroidaceae</taxon>
        <taxon>Bacteroides</taxon>
    </lineage>
</organism>
<keyword evidence="3" id="KW-1185">Reference proteome</keyword>
<feature type="domain" description="N-acetyltransferase" evidence="1">
    <location>
        <begin position="115"/>
        <end position="241"/>
    </location>
</feature>
<dbReference type="InterPro" id="IPR016181">
    <property type="entry name" value="Acyl_CoA_acyltransferase"/>
</dbReference>
<accession>A0A840CY40</accession>
<sequence length="241" mass="27893">MKDSNIKNLTSIWLLAGKAFNARQTISGFEVINIPFSEWPNRIWSQQQATLSDRRDVVKDIMQKNNPSITFSEWRELDDNDSANEYGLRLKNEQIGMSLCLRDYNTQQTDNKPIEFIRITDRADAKLWSNLFFQSFGYLISDEVICEIKDQVEFYNLKYKGQLVGTVIIYTLDNSVGIHSLGITAEFRKKGLAEKAMNAILSKAQKENLDYGHLQSSPMGINLYKKLGFKEIFKMYNYILK</sequence>
<reference evidence="2" key="1">
    <citation type="submission" date="2020-08" db="EMBL/GenBank/DDBJ databases">
        <title>Genomic Encyclopedia of Type Strains, Phase IV (KMG-IV): sequencing the most valuable type-strain genomes for metagenomic binning, comparative biology and taxonomic classification.</title>
        <authorList>
            <person name="Goeker M."/>
        </authorList>
    </citation>
    <scope>NUCLEOTIDE SEQUENCE [LARGE SCALE GENOMIC DNA]</scope>
    <source>
        <strain evidence="2">DSM 105720</strain>
    </source>
</reference>
<dbReference type="AlphaFoldDB" id="A0A840CY40"/>
<evidence type="ECO:0000259" key="1">
    <source>
        <dbReference type="PROSITE" id="PS51186"/>
    </source>
</evidence>
<comment type="caution">
    <text evidence="2">The sequence shown here is derived from an EMBL/GenBank/DDBJ whole genome shotgun (WGS) entry which is preliminary data.</text>
</comment>
<dbReference type="Proteomes" id="UP000560658">
    <property type="component" value="Unassembled WGS sequence"/>
</dbReference>
<evidence type="ECO:0000313" key="3">
    <source>
        <dbReference type="Proteomes" id="UP000560658"/>
    </source>
</evidence>
<dbReference type="GO" id="GO:0016747">
    <property type="term" value="F:acyltransferase activity, transferring groups other than amino-acyl groups"/>
    <property type="evidence" value="ECO:0007669"/>
    <property type="project" value="InterPro"/>
</dbReference>
<dbReference type="SUPFAM" id="SSF55729">
    <property type="entry name" value="Acyl-CoA N-acyltransferases (Nat)"/>
    <property type="match status" value="1"/>
</dbReference>